<accession>A0A915HUF4</accession>
<sequence>MHCLTLIFWYLSSLIHLVPWRQPLSSTVRRLSIPAEQKYKPTDHIPIRASPIQVNSRQRSDTQEAEPAARADAPRVPSHAPRGNK</sequence>
<dbReference type="Proteomes" id="UP000887565">
    <property type="component" value="Unplaced"/>
</dbReference>
<proteinExistence type="predicted"/>
<protein>
    <submittedName>
        <fullName evidence="4">Secreted protein</fullName>
    </submittedName>
</protein>
<evidence type="ECO:0000256" key="1">
    <source>
        <dbReference type="SAM" id="MobiDB-lite"/>
    </source>
</evidence>
<keyword evidence="3" id="KW-1185">Reference proteome</keyword>
<feature type="compositionally biased region" description="Basic and acidic residues" evidence="1">
    <location>
        <begin position="58"/>
        <end position="73"/>
    </location>
</feature>
<evidence type="ECO:0000313" key="3">
    <source>
        <dbReference type="Proteomes" id="UP000887565"/>
    </source>
</evidence>
<feature type="chain" id="PRO_5037871189" evidence="2">
    <location>
        <begin position="21"/>
        <end position="85"/>
    </location>
</feature>
<feature type="region of interest" description="Disordered" evidence="1">
    <location>
        <begin position="40"/>
        <end position="85"/>
    </location>
</feature>
<dbReference type="AlphaFoldDB" id="A0A915HUF4"/>
<evidence type="ECO:0000256" key="2">
    <source>
        <dbReference type="SAM" id="SignalP"/>
    </source>
</evidence>
<name>A0A915HUF4_ROMCU</name>
<reference evidence="4" key="1">
    <citation type="submission" date="2022-11" db="UniProtKB">
        <authorList>
            <consortium name="WormBaseParasite"/>
        </authorList>
    </citation>
    <scope>IDENTIFICATION</scope>
</reference>
<dbReference type="WBParaSite" id="nRc.2.0.1.t05176-RA">
    <property type="protein sequence ID" value="nRc.2.0.1.t05176-RA"/>
    <property type="gene ID" value="nRc.2.0.1.g05176"/>
</dbReference>
<keyword evidence="2" id="KW-0732">Signal</keyword>
<evidence type="ECO:0000313" key="4">
    <source>
        <dbReference type="WBParaSite" id="nRc.2.0.1.t05176-RA"/>
    </source>
</evidence>
<feature type="signal peptide" evidence="2">
    <location>
        <begin position="1"/>
        <end position="20"/>
    </location>
</feature>
<organism evidence="3 4">
    <name type="scientific">Romanomermis culicivorax</name>
    <name type="common">Nematode worm</name>
    <dbReference type="NCBI Taxonomy" id="13658"/>
    <lineage>
        <taxon>Eukaryota</taxon>
        <taxon>Metazoa</taxon>
        <taxon>Ecdysozoa</taxon>
        <taxon>Nematoda</taxon>
        <taxon>Enoplea</taxon>
        <taxon>Dorylaimia</taxon>
        <taxon>Mermithida</taxon>
        <taxon>Mermithoidea</taxon>
        <taxon>Mermithidae</taxon>
        <taxon>Romanomermis</taxon>
    </lineage>
</organism>